<keyword evidence="3" id="KW-1185">Reference proteome</keyword>
<dbReference type="EMBL" id="CP045906">
    <property type="protein sequence ID" value="QQP34891.1"/>
    <property type="molecule type" value="Genomic_DNA"/>
</dbReference>
<organism evidence="2 3">
    <name type="scientific">Caligus rogercresseyi</name>
    <name type="common">Sea louse</name>
    <dbReference type="NCBI Taxonomy" id="217165"/>
    <lineage>
        <taxon>Eukaryota</taxon>
        <taxon>Metazoa</taxon>
        <taxon>Ecdysozoa</taxon>
        <taxon>Arthropoda</taxon>
        <taxon>Crustacea</taxon>
        <taxon>Multicrustacea</taxon>
        <taxon>Hexanauplia</taxon>
        <taxon>Copepoda</taxon>
        <taxon>Siphonostomatoida</taxon>
        <taxon>Caligidae</taxon>
        <taxon>Caligus</taxon>
    </lineage>
</organism>
<accession>A0A7T8GNS9</accession>
<sequence>MGEEPVMSLESNSPSRGILKNKPSEDRIPVKEPNIVPEKATILCPGDGIPCSGSNGSSRDFLLHKRSSLTHTPDIARVFGGGNKASGDGSRSNSLHEFQKVKLRHVDSSETEERKRDAPASLIAPWKAADLRGAVPLLNQRLGKPPRFYPRK</sequence>
<feature type="non-terminal residue" evidence="2">
    <location>
        <position position="1"/>
    </location>
</feature>
<reference evidence="3" key="1">
    <citation type="submission" date="2021-01" db="EMBL/GenBank/DDBJ databases">
        <title>Caligus Genome Assembly.</title>
        <authorList>
            <person name="Gallardo-Escarate C."/>
        </authorList>
    </citation>
    <scope>NUCLEOTIDE SEQUENCE [LARGE SCALE GENOMIC DNA]</scope>
</reference>
<protein>
    <submittedName>
        <fullName evidence="2">Uncharacterized protein</fullName>
    </submittedName>
</protein>
<evidence type="ECO:0000256" key="1">
    <source>
        <dbReference type="SAM" id="MobiDB-lite"/>
    </source>
</evidence>
<name>A0A7T8GNS9_CALRO</name>
<dbReference type="AlphaFoldDB" id="A0A7T8GNS9"/>
<feature type="region of interest" description="Disordered" evidence="1">
    <location>
        <begin position="1"/>
        <end position="32"/>
    </location>
</feature>
<evidence type="ECO:0000313" key="3">
    <source>
        <dbReference type="Proteomes" id="UP000595437"/>
    </source>
</evidence>
<gene>
    <name evidence="2" type="ORF">FKW44_022934</name>
</gene>
<dbReference type="OrthoDB" id="10654989at2759"/>
<evidence type="ECO:0000313" key="2">
    <source>
        <dbReference type="EMBL" id="QQP34891.1"/>
    </source>
</evidence>
<dbReference type="Proteomes" id="UP000595437">
    <property type="component" value="Chromosome 17"/>
</dbReference>
<feature type="region of interest" description="Disordered" evidence="1">
    <location>
        <begin position="74"/>
        <end position="97"/>
    </location>
</feature>
<proteinExistence type="predicted"/>